<keyword evidence="2" id="KW-0472">Membrane</keyword>
<dbReference type="PROSITE" id="PS51746">
    <property type="entry name" value="PPM_2"/>
    <property type="match status" value="1"/>
</dbReference>
<dbReference type="CDD" id="cd00143">
    <property type="entry name" value="PP2Cc"/>
    <property type="match status" value="1"/>
</dbReference>
<dbReference type="SUPFAM" id="SSF81606">
    <property type="entry name" value="PP2C-like"/>
    <property type="match status" value="1"/>
</dbReference>
<keyword evidence="2" id="KW-0812">Transmembrane</keyword>
<dbReference type="InterPro" id="IPR036457">
    <property type="entry name" value="PPM-type-like_dom_sf"/>
</dbReference>
<feature type="region of interest" description="Disordered" evidence="1">
    <location>
        <begin position="395"/>
        <end position="445"/>
    </location>
</feature>
<evidence type="ECO:0000256" key="2">
    <source>
        <dbReference type="SAM" id="Phobius"/>
    </source>
</evidence>
<feature type="compositionally biased region" description="Polar residues" evidence="1">
    <location>
        <begin position="406"/>
        <end position="415"/>
    </location>
</feature>
<accession>A0AAU7V6I4</accession>
<name>A0AAU7V6I4_9ACTO</name>
<keyword evidence="2" id="KW-1133">Transmembrane helix</keyword>
<dbReference type="Gene3D" id="3.60.40.10">
    <property type="entry name" value="PPM-type phosphatase domain"/>
    <property type="match status" value="1"/>
</dbReference>
<feature type="transmembrane region" description="Helical" evidence="2">
    <location>
        <begin position="303"/>
        <end position="324"/>
    </location>
</feature>
<protein>
    <submittedName>
        <fullName evidence="4">Protein phosphatase 2C domain-containing protein</fullName>
    </submittedName>
</protein>
<sequence length="445" mass="47099">MDVQFEFTARSDVGLLRENNQDSGYAGQHLLVLADGMGGPAGGDIASSVAVAALAPLDEDAVPFEQMLTLLRQGLQSAHDELIERSRVEPQLRGLGTTCIALLRSGNKLAMAHIGDSRAYLLRGESLTQVTTDHSFVQYLVDSGQISPEEAENHPKRSVILRVLGDSPGVVSADETMREAIVGDRWLLCSDGLSGVVSAETIAEVLRRVPDLDACADTLIELALLGGAPDNVTVVLADVVPSSVEVSDTPIVVGAAAVERSNPSRRIPGAAGRAAALISETEEPTPIAGGTEEGPHTPKKRHWWTAAAALIVVALIAGGLWWGWQWTRTQYFALGDNGRVVVFQGIPQKIGSLELATPVEVTSIRLEDLPTIDQQRLEDPVTRSSREDIDQYLAELRLRQKAAEPTTGTGQSQSGDDSKPTPSPTPTPSPSSSPKAAAPNEGGGA</sequence>
<reference evidence="4" key="1">
    <citation type="submission" date="2023-11" db="EMBL/GenBank/DDBJ databases">
        <title>Scrofimicrobium hongkongense sp. nov., isolated from a patient with peritonitis.</title>
        <authorList>
            <person name="Lao H.Y."/>
            <person name="Wong A.Y.P."/>
            <person name="Ng T.L."/>
            <person name="Wong R.Y.L."/>
            <person name="Yau M.C.Y."/>
            <person name="Lam J.Y.W."/>
            <person name="Siu G.K.H."/>
        </authorList>
    </citation>
    <scope>NUCLEOTIDE SEQUENCE</scope>
    <source>
        <strain evidence="4">R131</strain>
    </source>
</reference>
<dbReference type="KEGG" id="sapp:SAC06_00455"/>
<evidence type="ECO:0000313" key="4">
    <source>
        <dbReference type="EMBL" id="XBW08066.1"/>
    </source>
</evidence>
<feature type="compositionally biased region" description="Pro residues" evidence="1">
    <location>
        <begin position="421"/>
        <end position="431"/>
    </location>
</feature>
<proteinExistence type="predicted"/>
<dbReference type="AlphaFoldDB" id="A0AAU7V6I4"/>
<gene>
    <name evidence="4" type="ORF">SAC06_00455</name>
</gene>
<dbReference type="RefSeq" id="WP_350258266.1">
    <property type="nucleotide sequence ID" value="NZ_CP138335.1"/>
</dbReference>
<dbReference type="SMART" id="SM00331">
    <property type="entry name" value="PP2C_SIG"/>
    <property type="match status" value="1"/>
</dbReference>
<dbReference type="InterPro" id="IPR001932">
    <property type="entry name" value="PPM-type_phosphatase-like_dom"/>
</dbReference>
<dbReference type="Pfam" id="PF13672">
    <property type="entry name" value="PP2C_2"/>
    <property type="match status" value="1"/>
</dbReference>
<organism evidence="4">
    <name type="scientific">Scrofimicrobium appendicitidis</name>
    <dbReference type="NCBI Taxonomy" id="3079930"/>
    <lineage>
        <taxon>Bacteria</taxon>
        <taxon>Bacillati</taxon>
        <taxon>Actinomycetota</taxon>
        <taxon>Actinomycetes</taxon>
        <taxon>Actinomycetales</taxon>
        <taxon>Actinomycetaceae</taxon>
        <taxon>Scrofimicrobium</taxon>
    </lineage>
</organism>
<feature type="domain" description="PPM-type phosphatase" evidence="3">
    <location>
        <begin position="6"/>
        <end position="239"/>
    </location>
</feature>
<dbReference type="SMART" id="SM00332">
    <property type="entry name" value="PP2Cc"/>
    <property type="match status" value="1"/>
</dbReference>
<evidence type="ECO:0000259" key="3">
    <source>
        <dbReference type="PROSITE" id="PS51746"/>
    </source>
</evidence>
<evidence type="ECO:0000256" key="1">
    <source>
        <dbReference type="SAM" id="MobiDB-lite"/>
    </source>
</evidence>
<dbReference type="EMBL" id="CP138335">
    <property type="protein sequence ID" value="XBW08066.1"/>
    <property type="molecule type" value="Genomic_DNA"/>
</dbReference>